<dbReference type="InterPro" id="IPR000504">
    <property type="entry name" value="RRM_dom"/>
</dbReference>
<dbReference type="SMART" id="SM00360">
    <property type="entry name" value="RRM"/>
    <property type="match status" value="1"/>
</dbReference>
<dbReference type="SMART" id="SM00297">
    <property type="entry name" value="BROMO"/>
    <property type="match status" value="1"/>
</dbReference>
<evidence type="ECO:0000313" key="10">
    <source>
        <dbReference type="EMBL" id="CAG5111418.1"/>
    </source>
</evidence>
<dbReference type="SUPFAM" id="SSF56112">
    <property type="entry name" value="Protein kinase-like (PK-like)"/>
    <property type="match status" value="1"/>
</dbReference>
<evidence type="ECO:0000259" key="8">
    <source>
        <dbReference type="PROSITE" id="PS50014"/>
    </source>
</evidence>
<organism evidence="10 11">
    <name type="scientific">Oikopleura dioica</name>
    <name type="common">Tunicate</name>
    <dbReference type="NCBI Taxonomy" id="34765"/>
    <lineage>
        <taxon>Eukaryota</taxon>
        <taxon>Metazoa</taxon>
        <taxon>Chordata</taxon>
        <taxon>Tunicata</taxon>
        <taxon>Appendicularia</taxon>
        <taxon>Copelata</taxon>
        <taxon>Oikopleuridae</taxon>
        <taxon>Oikopleura</taxon>
    </lineage>
</organism>
<evidence type="ECO:0000256" key="6">
    <source>
        <dbReference type="PROSITE-ProRule" id="PRU00176"/>
    </source>
</evidence>
<accession>A0ABN7T4T1</accession>
<dbReference type="Pfam" id="PF00076">
    <property type="entry name" value="RRM_1"/>
    <property type="match status" value="1"/>
</dbReference>
<dbReference type="Gene3D" id="3.30.70.330">
    <property type="match status" value="1"/>
</dbReference>
<keyword evidence="11" id="KW-1185">Reference proteome</keyword>
<evidence type="ECO:0000259" key="9">
    <source>
        <dbReference type="PROSITE" id="PS50102"/>
    </source>
</evidence>
<feature type="coiled-coil region" evidence="7">
    <location>
        <begin position="201"/>
        <end position="228"/>
    </location>
</feature>
<sequence length="951" mass="109394">MFLICPDLEPQPVDPAWKKSAMLLWKQIAEHKYASVFKNPVKDSKAKSYSICIKNSTDLMQIRRKIETGLIKDGPTLHRELLQLFQNAMMYNSSSTEIYRMAFEMQRDVNEQVADFIGTRMIIQAEIRPDEIKEEFKEFGEILNVRIPVDFQTREPRGFAYIDFKDVQSAIDARETVHGKILFGRKVQVYYSTGEKKTPLEMTKNKELKRLKEQITCVREERNKIEQANKANVKGTMHFLKVAAELEATKKTETFELTLVRNEDVVIHDPDLALTDDPIPALPLVLALPTRALLPVPAVVENTRDLQAPALLVLDLHRRETFAKRNDDEKVESAVENTFPHLLDRALLLLGEKNAPENIPDPILVQTLFEESGIDLLVPALFRGLLLRRRQRSIPRSPRKRSVEESTLQAPPILPSRSNRQMLRTRRNLAKAFAISGACGASYAYGKWGLTPLDYPEMAVRSGRLGVTVLKIVKDFNGMKKLSEEAYKEGMPDFHVRTAQLLYEMCCANRGTYIKVGQHIGAMEYLLPIQYVDRFKTLHADAPRSTEAEIRSVVRAELGKELEEVFDDWDWNPLGAASLAQCHKAKLKETGEVVAVKVQHAAVQHSAHLDLMLMELGVMQCARLFPEFKLGWLARTTRQNLPRELDFLQEVSNADRCRQLMKNIPWLKIPKNLHNYCTSRLLVMEYLPGTMVNNKEELRQRKIDVEKTVERVTEMYSEMIFNHGFIHCDPHPGNVLVNKGKDGQPEITLLDHGLYETISQDFQYNYSMLWRSMIRGDQKSLRKASAALNVESMFPLLAAMVSGRSWQSVKQGLKNTESITKTEDELIQAEISMWIPEMSEVLENIPKQMILVLKTNDLLRGLETTLGCRPGASSFVHMSEYCLRMMYAVERLDRPSWKLYFDYQKEMWAMFFYKLYLRSTKWGGEKVTDLIHGTKDERMVEWNKAFERTKA</sequence>
<evidence type="ECO:0000256" key="3">
    <source>
        <dbReference type="ARBA" id="ARBA00040082"/>
    </source>
</evidence>
<dbReference type="InterPro" id="IPR012677">
    <property type="entry name" value="Nucleotide-bd_a/b_plait_sf"/>
</dbReference>
<dbReference type="InterPro" id="IPR051130">
    <property type="entry name" value="Mito_struct-func_regulator"/>
</dbReference>
<dbReference type="InterPro" id="IPR035979">
    <property type="entry name" value="RBD_domain_sf"/>
</dbReference>
<dbReference type="PANTHER" id="PTHR43173:SF19">
    <property type="entry name" value="AARF DOMAIN-CONTAINING PROTEIN KINASE 1"/>
    <property type="match status" value="1"/>
</dbReference>
<dbReference type="InterPro" id="IPR045307">
    <property type="entry name" value="ADCK1_dom"/>
</dbReference>
<dbReference type="InterPro" id="IPR011009">
    <property type="entry name" value="Kinase-like_dom_sf"/>
</dbReference>
<evidence type="ECO:0000256" key="2">
    <source>
        <dbReference type="ARBA" id="ARBA00023117"/>
    </source>
</evidence>
<dbReference type="PANTHER" id="PTHR43173">
    <property type="entry name" value="ABC1 FAMILY PROTEIN"/>
    <property type="match status" value="1"/>
</dbReference>
<dbReference type="SUPFAM" id="SSF54928">
    <property type="entry name" value="RNA-binding domain, RBD"/>
    <property type="match status" value="1"/>
</dbReference>
<dbReference type="PROSITE" id="PS50014">
    <property type="entry name" value="BROMODOMAIN_2"/>
    <property type="match status" value="1"/>
</dbReference>
<reference evidence="10 11" key="1">
    <citation type="submission" date="2021-04" db="EMBL/GenBank/DDBJ databases">
        <authorList>
            <person name="Bliznina A."/>
        </authorList>
    </citation>
    <scope>NUCLEOTIDE SEQUENCE [LARGE SCALE GENOMIC DNA]</scope>
</reference>
<proteinExistence type="inferred from homology"/>
<name>A0ABN7T4T1_OIKDI</name>
<feature type="domain" description="Bromo" evidence="8">
    <location>
        <begin position="29"/>
        <end position="99"/>
    </location>
</feature>
<dbReference type="Pfam" id="PF03109">
    <property type="entry name" value="ABC1"/>
    <property type="match status" value="1"/>
</dbReference>
<evidence type="ECO:0000256" key="7">
    <source>
        <dbReference type="SAM" id="Coils"/>
    </source>
</evidence>
<dbReference type="EMBL" id="OU015567">
    <property type="protein sequence ID" value="CAG5111418.1"/>
    <property type="molecule type" value="Genomic_DNA"/>
</dbReference>
<evidence type="ECO:0000256" key="4">
    <source>
        <dbReference type="ARBA" id="ARBA00045626"/>
    </source>
</evidence>
<dbReference type="SUPFAM" id="SSF47370">
    <property type="entry name" value="Bromodomain"/>
    <property type="match status" value="1"/>
</dbReference>
<feature type="domain" description="RRM" evidence="9">
    <location>
        <begin position="113"/>
        <end position="194"/>
    </location>
</feature>
<dbReference type="InterPro" id="IPR004147">
    <property type="entry name" value="ABC1_dom"/>
</dbReference>
<comment type="function">
    <text evidence="4">Appears to be essential for maintaining mitochondrial cristae formation and mitochondrial function by acting via YME1L1 in a kinase-independent manner to regulate essential mitochondrial structural proteins OPA1 and IMMT. The action of this enzyme is not yet clear. It is not known if it has protein kinase activity and what type of substrate it would phosphorylate (Ser, Thr or Tyr).</text>
</comment>
<dbReference type="Gene3D" id="1.10.510.10">
    <property type="entry name" value="Transferase(Phosphotransferase) domain 1"/>
    <property type="match status" value="1"/>
</dbReference>
<evidence type="ECO:0000256" key="5">
    <source>
        <dbReference type="PROSITE-ProRule" id="PRU00035"/>
    </source>
</evidence>
<evidence type="ECO:0000256" key="1">
    <source>
        <dbReference type="ARBA" id="ARBA00009670"/>
    </source>
</evidence>
<keyword evidence="6" id="KW-0694">RNA-binding</keyword>
<dbReference type="Gene3D" id="1.20.920.10">
    <property type="entry name" value="Bromodomain-like"/>
    <property type="match status" value="1"/>
</dbReference>
<dbReference type="Proteomes" id="UP001158576">
    <property type="component" value="Chromosome 2"/>
</dbReference>
<dbReference type="Pfam" id="PF00439">
    <property type="entry name" value="Bromodomain"/>
    <property type="match status" value="1"/>
</dbReference>
<dbReference type="PROSITE" id="PS50102">
    <property type="entry name" value="RRM"/>
    <property type="match status" value="1"/>
</dbReference>
<keyword evidence="7" id="KW-0175">Coiled coil</keyword>
<evidence type="ECO:0000313" key="11">
    <source>
        <dbReference type="Proteomes" id="UP001158576"/>
    </source>
</evidence>
<keyword evidence="2 5" id="KW-0103">Bromodomain</keyword>
<comment type="similarity">
    <text evidence="1">Belongs to the protein kinase superfamily. ADCK protein kinase family.</text>
</comment>
<dbReference type="CDD" id="cd13969">
    <property type="entry name" value="ADCK1-like"/>
    <property type="match status" value="1"/>
</dbReference>
<dbReference type="InterPro" id="IPR036427">
    <property type="entry name" value="Bromodomain-like_sf"/>
</dbReference>
<gene>
    <name evidence="10" type="ORF">OKIOD_LOCUS14495</name>
</gene>
<protein>
    <recommendedName>
        <fullName evidence="3">AarF domain-containing protein kinase 1</fullName>
    </recommendedName>
</protein>
<dbReference type="InterPro" id="IPR001487">
    <property type="entry name" value="Bromodomain"/>
</dbReference>